<dbReference type="AlphaFoldDB" id="A0A397SNE6"/>
<dbReference type="Gene3D" id="2.40.10.480">
    <property type="match status" value="1"/>
</dbReference>
<reference evidence="1 2" key="1">
    <citation type="submission" date="2018-06" db="EMBL/GenBank/DDBJ databases">
        <title>Comparative genomics reveals the genomic features of Rhizophagus irregularis, R. cerebriforme, R. diaphanum and Gigaspora rosea, and their symbiotic lifestyle signature.</title>
        <authorList>
            <person name="Morin E."/>
            <person name="San Clemente H."/>
            <person name="Chen E.C.H."/>
            <person name="De La Providencia I."/>
            <person name="Hainaut M."/>
            <person name="Kuo A."/>
            <person name="Kohler A."/>
            <person name="Murat C."/>
            <person name="Tang N."/>
            <person name="Roy S."/>
            <person name="Loubradou J."/>
            <person name="Henrissat B."/>
            <person name="Grigoriev I.V."/>
            <person name="Corradi N."/>
            <person name="Roux C."/>
            <person name="Martin F.M."/>
        </authorList>
    </citation>
    <scope>NUCLEOTIDE SEQUENCE [LARGE SCALE GENOMIC DNA]</scope>
    <source>
        <strain evidence="1 2">DAOM 227022</strain>
    </source>
</reference>
<comment type="caution">
    <text evidence="1">The sequence shown here is derived from an EMBL/GenBank/DDBJ whole genome shotgun (WGS) entry which is preliminary data.</text>
</comment>
<dbReference type="Proteomes" id="UP000265703">
    <property type="component" value="Unassembled WGS sequence"/>
</dbReference>
<accession>A0A397SNE6</accession>
<evidence type="ECO:0000313" key="1">
    <source>
        <dbReference type="EMBL" id="RIA85467.1"/>
    </source>
</evidence>
<evidence type="ECO:0000313" key="2">
    <source>
        <dbReference type="Proteomes" id="UP000265703"/>
    </source>
</evidence>
<sequence length="64" mass="6791">VYYPSNDVNGTLFALNAETGENLFEFQTIGKLSCGPSIVNGVVYVGSGYGQMPNNKVYALAPTV</sequence>
<dbReference type="InterPro" id="IPR011047">
    <property type="entry name" value="Quinoprotein_ADH-like_sf"/>
</dbReference>
<protein>
    <submittedName>
        <fullName evidence="1">Uncharacterized protein</fullName>
    </submittedName>
</protein>
<organism evidence="1 2">
    <name type="scientific">Glomus cerebriforme</name>
    <dbReference type="NCBI Taxonomy" id="658196"/>
    <lineage>
        <taxon>Eukaryota</taxon>
        <taxon>Fungi</taxon>
        <taxon>Fungi incertae sedis</taxon>
        <taxon>Mucoromycota</taxon>
        <taxon>Glomeromycotina</taxon>
        <taxon>Glomeromycetes</taxon>
        <taxon>Glomerales</taxon>
        <taxon>Glomeraceae</taxon>
        <taxon>Glomus</taxon>
    </lineage>
</organism>
<gene>
    <name evidence="1" type="ORF">C1645_830743</name>
</gene>
<keyword evidence="2" id="KW-1185">Reference proteome</keyword>
<feature type="non-terminal residue" evidence="1">
    <location>
        <position position="1"/>
    </location>
</feature>
<dbReference type="SUPFAM" id="SSF50998">
    <property type="entry name" value="Quinoprotein alcohol dehydrogenase-like"/>
    <property type="match status" value="1"/>
</dbReference>
<name>A0A397SNE6_9GLOM</name>
<proteinExistence type="predicted"/>
<dbReference type="STRING" id="658196.A0A397SNE6"/>
<dbReference type="EMBL" id="QKYT01000424">
    <property type="protein sequence ID" value="RIA85467.1"/>
    <property type="molecule type" value="Genomic_DNA"/>
</dbReference>